<reference evidence="1 2" key="1">
    <citation type="journal article" date="2019" name="Plant Biotechnol. J.">
        <title>The red bayberry genome and genetic basis of sex determination.</title>
        <authorList>
            <person name="Jia H.M."/>
            <person name="Jia H.J."/>
            <person name="Cai Q.L."/>
            <person name="Wang Y."/>
            <person name="Zhao H.B."/>
            <person name="Yang W.F."/>
            <person name="Wang G.Y."/>
            <person name="Li Y.H."/>
            <person name="Zhan D.L."/>
            <person name="Shen Y.T."/>
            <person name="Niu Q.F."/>
            <person name="Chang L."/>
            <person name="Qiu J."/>
            <person name="Zhao L."/>
            <person name="Xie H.B."/>
            <person name="Fu W.Y."/>
            <person name="Jin J."/>
            <person name="Li X.W."/>
            <person name="Jiao Y."/>
            <person name="Zhou C.C."/>
            <person name="Tu T."/>
            <person name="Chai C.Y."/>
            <person name="Gao J.L."/>
            <person name="Fan L.J."/>
            <person name="van de Weg E."/>
            <person name="Wang J.Y."/>
            <person name="Gao Z.S."/>
        </authorList>
    </citation>
    <scope>NUCLEOTIDE SEQUENCE [LARGE SCALE GENOMIC DNA]</scope>
    <source>
        <tissue evidence="1">Leaves</tissue>
    </source>
</reference>
<comment type="caution">
    <text evidence="1">The sequence shown here is derived from an EMBL/GenBank/DDBJ whole genome shotgun (WGS) entry which is preliminary data.</text>
</comment>
<gene>
    <name evidence="1" type="ORF">CJ030_MR8G020277</name>
</gene>
<evidence type="ECO:0000313" key="1">
    <source>
        <dbReference type="EMBL" id="KAB1202657.1"/>
    </source>
</evidence>
<sequence>MSHNCGKNIAEDATKLAIPKVFMETMMSAMRHVIKFEMAQVRQRLDQMENSLQKRQGPRPGRWIIEDYHKEMEELQTSKSKIKSAHISHVPQDIGDHVTNNATDDLPLLEGISEEDYLALEALPLVARKALTPTQVYEDPYVQEYEVHSPEETLHGSPFDVGDDLRTNHFQEEGNDANPIKASKELVHVPIGPFTRAREKKFKDILNGLVQQKCAEANSWRPIKHDPHSRRIRSRLSFKLARDIFGSILEESDSMAILGAKSFPFIVF</sequence>
<keyword evidence="2" id="KW-1185">Reference proteome</keyword>
<accession>A0A6A1USA4</accession>
<organism evidence="1 2">
    <name type="scientific">Morella rubra</name>
    <name type="common">Chinese bayberry</name>
    <dbReference type="NCBI Taxonomy" id="262757"/>
    <lineage>
        <taxon>Eukaryota</taxon>
        <taxon>Viridiplantae</taxon>
        <taxon>Streptophyta</taxon>
        <taxon>Embryophyta</taxon>
        <taxon>Tracheophyta</taxon>
        <taxon>Spermatophyta</taxon>
        <taxon>Magnoliopsida</taxon>
        <taxon>eudicotyledons</taxon>
        <taxon>Gunneridae</taxon>
        <taxon>Pentapetalae</taxon>
        <taxon>rosids</taxon>
        <taxon>fabids</taxon>
        <taxon>Fagales</taxon>
        <taxon>Myricaceae</taxon>
        <taxon>Morella</taxon>
    </lineage>
</organism>
<dbReference type="EMBL" id="RXIC02000026">
    <property type="protein sequence ID" value="KAB1202657.1"/>
    <property type="molecule type" value="Genomic_DNA"/>
</dbReference>
<protein>
    <submittedName>
        <fullName evidence="1">Uncharacterized protein</fullName>
    </submittedName>
</protein>
<dbReference type="AlphaFoldDB" id="A0A6A1USA4"/>
<name>A0A6A1USA4_9ROSI</name>
<dbReference type="Proteomes" id="UP000516437">
    <property type="component" value="Chromosome 8"/>
</dbReference>
<proteinExistence type="predicted"/>
<dbReference type="OrthoDB" id="1702039at2759"/>
<evidence type="ECO:0000313" key="2">
    <source>
        <dbReference type="Proteomes" id="UP000516437"/>
    </source>
</evidence>